<evidence type="ECO:0000256" key="5">
    <source>
        <dbReference type="SAM" id="MobiDB-lite"/>
    </source>
</evidence>
<dbReference type="InterPro" id="IPR012937">
    <property type="entry name" value="TET5"/>
</dbReference>
<dbReference type="OrthoDB" id="10065073at2759"/>
<dbReference type="AlphaFoldDB" id="A0A813MG88"/>
<feature type="region of interest" description="Disordered" evidence="5">
    <location>
        <begin position="68"/>
        <end position="87"/>
    </location>
</feature>
<evidence type="ECO:0000313" key="8">
    <source>
        <dbReference type="Proteomes" id="UP000663832"/>
    </source>
</evidence>
<protein>
    <recommendedName>
        <fullName evidence="2">polynucleotide adenylyltransferase</fullName>
        <ecNumber evidence="2">2.7.7.19</ecNumber>
    </recommendedName>
</protein>
<evidence type="ECO:0000256" key="2">
    <source>
        <dbReference type="ARBA" id="ARBA00012388"/>
    </source>
</evidence>
<dbReference type="EMBL" id="CAJNOM010000348">
    <property type="protein sequence ID" value="CAF1380530.1"/>
    <property type="molecule type" value="Genomic_DNA"/>
</dbReference>
<keyword evidence="3" id="KW-0808">Transferase</keyword>
<organism evidence="6 9">
    <name type="scientific">Adineta steineri</name>
    <dbReference type="NCBI Taxonomy" id="433720"/>
    <lineage>
        <taxon>Eukaryota</taxon>
        <taxon>Metazoa</taxon>
        <taxon>Spiralia</taxon>
        <taxon>Gnathifera</taxon>
        <taxon>Rotifera</taxon>
        <taxon>Eurotatoria</taxon>
        <taxon>Bdelloidea</taxon>
        <taxon>Adinetida</taxon>
        <taxon>Adinetidae</taxon>
        <taxon>Adineta</taxon>
    </lineage>
</organism>
<dbReference type="Proteomes" id="UP000663832">
    <property type="component" value="Unassembled WGS sequence"/>
</dbReference>
<proteinExistence type="inferred from homology"/>
<evidence type="ECO:0000256" key="4">
    <source>
        <dbReference type="ARBA" id="ARBA00047933"/>
    </source>
</evidence>
<comment type="catalytic activity">
    <reaction evidence="4">
        <text>RNA(n) + ATP = RNA(n)-3'-adenine ribonucleotide + diphosphate</text>
        <dbReference type="Rhea" id="RHEA:11332"/>
        <dbReference type="Rhea" id="RHEA-COMP:14527"/>
        <dbReference type="Rhea" id="RHEA-COMP:17347"/>
        <dbReference type="ChEBI" id="CHEBI:30616"/>
        <dbReference type="ChEBI" id="CHEBI:33019"/>
        <dbReference type="ChEBI" id="CHEBI:140395"/>
        <dbReference type="ChEBI" id="CHEBI:173115"/>
        <dbReference type="EC" id="2.7.7.19"/>
    </reaction>
    <physiologicalReaction direction="left-to-right" evidence="4">
        <dbReference type="Rhea" id="RHEA:11333"/>
    </physiologicalReaction>
</comment>
<dbReference type="EC" id="2.7.7.19" evidence="2"/>
<gene>
    <name evidence="6" type="ORF">BJG266_LOCUS488</name>
    <name evidence="7" type="ORF">QVE165_LOCUS35633</name>
</gene>
<evidence type="ECO:0000313" key="7">
    <source>
        <dbReference type="EMBL" id="CAF1380530.1"/>
    </source>
</evidence>
<name>A0A813MG88_9BILA</name>
<feature type="region of interest" description="Disordered" evidence="5">
    <location>
        <begin position="1"/>
        <end position="20"/>
    </location>
</feature>
<evidence type="ECO:0000256" key="1">
    <source>
        <dbReference type="ARBA" id="ARBA00007631"/>
    </source>
</evidence>
<evidence type="ECO:0000256" key="3">
    <source>
        <dbReference type="ARBA" id="ARBA00022679"/>
    </source>
</evidence>
<dbReference type="SMART" id="SM01153">
    <property type="entry name" value="DUF1693"/>
    <property type="match status" value="1"/>
</dbReference>
<sequence length="520" mass="59748">MNSTDDSYSMASSLPSSLDQTPLSSLSAASSYASLVNCDETVSIHSESHQHFDKKTKKISTFNESKFLSTSDSNNTNNGSNNINKRTSCSTLQNRHVNKLCSILEEPIEIHGQGNFPTLNIVSKDFLIELRRAFHINNIDITDVRLNGGAASYVLTNDKAFSYSDIDFIFRCDLSSESTWTQIKTIVCECLSQHISSTSSSSSSFSQLSFSPIIIQAAYVEKVVRVINPSNNDSWALMSLCNVNGQNIELKFVDRMKRQFQFSVDSFQILLDPLLDHYEQTFKNQQQTNKKQAYYNQYHHSKQQYDYRSSKNNRYVSSSYRLPTISVECVYGSFESALTHLNRRLIATTSPERICGGGLLKYCLLLTRGYRPYDNGIASWQLEKLMCSRFFIDYADINEQEYKLLAFLSSHFSNDDTAKYRYLLQLRLIIERSTVCLMAHERNLTLTLITQLATDYYYRLYDEYNTYNLNGEITTTEVTVPNSITIDVIYHNEWDEWKSLHTPAKKQIQSQQQQQQQQDN</sequence>
<feature type="compositionally biased region" description="Low complexity" evidence="5">
    <location>
        <begin position="7"/>
        <end position="20"/>
    </location>
</feature>
<feature type="compositionally biased region" description="Low complexity" evidence="5">
    <location>
        <begin position="69"/>
        <end position="87"/>
    </location>
</feature>
<dbReference type="GO" id="GO:0048255">
    <property type="term" value="P:mRNA stabilization"/>
    <property type="evidence" value="ECO:0007669"/>
    <property type="project" value="TreeGrafter"/>
</dbReference>
<dbReference type="PANTHER" id="PTHR12974:SF36">
    <property type="entry name" value="POLYNUCLEOTIDE ADENYLYLTRANSFERASE"/>
    <property type="match status" value="1"/>
</dbReference>
<reference evidence="6" key="1">
    <citation type="submission" date="2021-02" db="EMBL/GenBank/DDBJ databases">
        <authorList>
            <person name="Nowell W R."/>
        </authorList>
    </citation>
    <scope>NUCLEOTIDE SEQUENCE</scope>
</reference>
<comment type="caution">
    <text evidence="6">The sequence shown here is derived from an EMBL/GenBank/DDBJ whole genome shotgun (WGS) entry which is preliminary data.</text>
</comment>
<dbReference type="Proteomes" id="UP000663877">
    <property type="component" value="Unassembled WGS sequence"/>
</dbReference>
<dbReference type="PANTHER" id="PTHR12974">
    <property type="entry name" value="PRION-LIKE- Q/N-RICH -DOMAIN-BEARING PROTEIN PROTEIN 44"/>
    <property type="match status" value="1"/>
</dbReference>
<dbReference type="GO" id="GO:0003723">
    <property type="term" value="F:RNA binding"/>
    <property type="evidence" value="ECO:0007669"/>
    <property type="project" value="TreeGrafter"/>
</dbReference>
<dbReference type="GO" id="GO:1990817">
    <property type="term" value="F:poly(A) RNA polymerase activity"/>
    <property type="evidence" value="ECO:0007669"/>
    <property type="project" value="UniProtKB-EC"/>
</dbReference>
<evidence type="ECO:0000313" key="9">
    <source>
        <dbReference type="Proteomes" id="UP000663877"/>
    </source>
</evidence>
<dbReference type="EMBL" id="CAJNOI010000001">
    <property type="protein sequence ID" value="CAF0722979.1"/>
    <property type="molecule type" value="Genomic_DNA"/>
</dbReference>
<evidence type="ECO:0000313" key="6">
    <source>
        <dbReference type="EMBL" id="CAF0722979.1"/>
    </source>
</evidence>
<keyword evidence="8" id="KW-1185">Reference proteome</keyword>
<accession>A0A813MG88</accession>
<comment type="similarity">
    <text evidence="1">Belongs to the TENT family.</text>
</comment>
<dbReference type="Pfam" id="PF07984">
    <property type="entry name" value="NTP_transf_7"/>
    <property type="match status" value="1"/>
</dbReference>